<proteinExistence type="predicted"/>
<dbReference type="EMBL" id="JAULSN010000004">
    <property type="protein sequence ID" value="KAK3373043.1"/>
    <property type="molecule type" value="Genomic_DNA"/>
</dbReference>
<keyword evidence="1" id="KW-0732">Signal</keyword>
<evidence type="ECO:0000313" key="3">
    <source>
        <dbReference type="EMBL" id="KAK3373043.1"/>
    </source>
</evidence>
<evidence type="ECO:0000313" key="4">
    <source>
        <dbReference type="Proteomes" id="UP001287356"/>
    </source>
</evidence>
<protein>
    <submittedName>
        <fullName evidence="3">Competence-damaged protein-domain-containing protein</fullName>
    </submittedName>
</protein>
<evidence type="ECO:0000256" key="1">
    <source>
        <dbReference type="SAM" id="SignalP"/>
    </source>
</evidence>
<organism evidence="3 4">
    <name type="scientific">Lasiosphaeria ovina</name>
    <dbReference type="NCBI Taxonomy" id="92902"/>
    <lineage>
        <taxon>Eukaryota</taxon>
        <taxon>Fungi</taxon>
        <taxon>Dikarya</taxon>
        <taxon>Ascomycota</taxon>
        <taxon>Pezizomycotina</taxon>
        <taxon>Sordariomycetes</taxon>
        <taxon>Sordariomycetidae</taxon>
        <taxon>Sordariales</taxon>
        <taxon>Lasiosphaeriaceae</taxon>
        <taxon>Lasiosphaeria</taxon>
    </lineage>
</organism>
<dbReference type="SUPFAM" id="SSF142433">
    <property type="entry name" value="CinA-like"/>
    <property type="match status" value="1"/>
</dbReference>
<dbReference type="Gene3D" id="3.90.950.20">
    <property type="entry name" value="CinA-like"/>
    <property type="match status" value="1"/>
</dbReference>
<dbReference type="Pfam" id="PF02464">
    <property type="entry name" value="CinA"/>
    <property type="match status" value="1"/>
</dbReference>
<gene>
    <name evidence="3" type="ORF">B0T24DRAFT_622026</name>
</gene>
<evidence type="ECO:0000259" key="2">
    <source>
        <dbReference type="Pfam" id="PF02464"/>
    </source>
</evidence>
<dbReference type="InterPro" id="IPR036653">
    <property type="entry name" value="CinA-like_C"/>
</dbReference>
<keyword evidence="4" id="KW-1185">Reference proteome</keyword>
<feature type="chain" id="PRO_5042067438" evidence="1">
    <location>
        <begin position="22"/>
        <end position="227"/>
    </location>
</feature>
<reference evidence="3" key="2">
    <citation type="submission" date="2023-06" db="EMBL/GenBank/DDBJ databases">
        <authorList>
            <consortium name="Lawrence Berkeley National Laboratory"/>
            <person name="Haridas S."/>
            <person name="Hensen N."/>
            <person name="Bonometti L."/>
            <person name="Westerberg I."/>
            <person name="Brannstrom I.O."/>
            <person name="Guillou S."/>
            <person name="Cros-Aarteil S."/>
            <person name="Calhoun S."/>
            <person name="Kuo A."/>
            <person name="Mondo S."/>
            <person name="Pangilinan J."/>
            <person name="Riley R."/>
            <person name="Labutti K."/>
            <person name="Andreopoulos B."/>
            <person name="Lipzen A."/>
            <person name="Chen C."/>
            <person name="Yanf M."/>
            <person name="Daum C."/>
            <person name="Ng V."/>
            <person name="Clum A."/>
            <person name="Steindorff A."/>
            <person name="Ohm R."/>
            <person name="Martin F."/>
            <person name="Silar P."/>
            <person name="Natvig D."/>
            <person name="Lalanne C."/>
            <person name="Gautier V."/>
            <person name="Ament-Velasquez S.L."/>
            <person name="Kruys A."/>
            <person name="Hutchinson M.I."/>
            <person name="Powell A.J."/>
            <person name="Barry K."/>
            <person name="Miller A.N."/>
            <person name="Grigoriev I.V."/>
            <person name="Debuchy R."/>
            <person name="Gladieux P."/>
            <person name="Thoren M.H."/>
            <person name="Johannesson H."/>
        </authorList>
    </citation>
    <scope>NUCLEOTIDE SEQUENCE</scope>
    <source>
        <strain evidence="3">CBS 958.72</strain>
    </source>
</reference>
<feature type="domain" description="CinA C-terminal" evidence="2">
    <location>
        <begin position="56"/>
        <end position="213"/>
    </location>
</feature>
<feature type="signal peptide" evidence="1">
    <location>
        <begin position="1"/>
        <end position="21"/>
    </location>
</feature>
<dbReference type="NCBIfam" id="TIGR00199">
    <property type="entry name" value="PncC_domain"/>
    <property type="match status" value="1"/>
</dbReference>
<dbReference type="Proteomes" id="UP001287356">
    <property type="component" value="Unassembled WGS sequence"/>
</dbReference>
<reference evidence="3" key="1">
    <citation type="journal article" date="2023" name="Mol. Phylogenet. Evol.">
        <title>Genome-scale phylogeny and comparative genomics of the fungal order Sordariales.</title>
        <authorList>
            <person name="Hensen N."/>
            <person name="Bonometti L."/>
            <person name="Westerberg I."/>
            <person name="Brannstrom I.O."/>
            <person name="Guillou S."/>
            <person name="Cros-Aarteil S."/>
            <person name="Calhoun S."/>
            <person name="Haridas S."/>
            <person name="Kuo A."/>
            <person name="Mondo S."/>
            <person name="Pangilinan J."/>
            <person name="Riley R."/>
            <person name="LaButti K."/>
            <person name="Andreopoulos B."/>
            <person name="Lipzen A."/>
            <person name="Chen C."/>
            <person name="Yan M."/>
            <person name="Daum C."/>
            <person name="Ng V."/>
            <person name="Clum A."/>
            <person name="Steindorff A."/>
            <person name="Ohm R.A."/>
            <person name="Martin F."/>
            <person name="Silar P."/>
            <person name="Natvig D.O."/>
            <person name="Lalanne C."/>
            <person name="Gautier V."/>
            <person name="Ament-Velasquez S.L."/>
            <person name="Kruys A."/>
            <person name="Hutchinson M.I."/>
            <person name="Powell A.J."/>
            <person name="Barry K."/>
            <person name="Miller A.N."/>
            <person name="Grigoriev I.V."/>
            <person name="Debuchy R."/>
            <person name="Gladieux P."/>
            <person name="Hiltunen Thoren M."/>
            <person name="Johannesson H."/>
        </authorList>
    </citation>
    <scope>NUCLEOTIDE SEQUENCE</scope>
    <source>
        <strain evidence="3">CBS 958.72</strain>
    </source>
</reference>
<dbReference type="InterPro" id="IPR008136">
    <property type="entry name" value="CinA_C"/>
</dbReference>
<dbReference type="AlphaFoldDB" id="A0AAE0KA57"/>
<accession>A0AAE0KA57</accession>
<name>A0AAE0KA57_9PEZI</name>
<sequence>MIKRTIVILCQILTMAANAASVNPSTESLFDSAPSPAQPFTFVANSTDPSESLFDVASEAIRLLRAAGETVGVGESLTAGGVQAAITNVPGASAAFRGGVVTYATELKAKLLKVDEALIQREGVIHGDVALQMAEGARAITSFPGAAPTTWGIGTTGVAGPAQQDGKPVGMVFIGVASVHGGSRSWGPFLFPGDRDAIRQATIKQALSLLRDALAARAAGQTVAVEE</sequence>
<comment type="caution">
    <text evidence="3">The sequence shown here is derived from an EMBL/GenBank/DDBJ whole genome shotgun (WGS) entry which is preliminary data.</text>
</comment>